<evidence type="ECO:0000259" key="1">
    <source>
        <dbReference type="SMART" id="SM00943"/>
    </source>
</evidence>
<reference evidence="3" key="1">
    <citation type="submission" date="2019-04" db="EMBL/GenBank/DDBJ databases">
        <title>Draft genome sequence of Pseudonocardiaceae bacterium SL3-2-4.</title>
        <authorList>
            <person name="Ningsih F."/>
            <person name="Yokota A."/>
            <person name="Sakai Y."/>
            <person name="Nanatani K."/>
            <person name="Yabe S."/>
            <person name="Oetari A."/>
            <person name="Sjamsuridzal W."/>
        </authorList>
    </citation>
    <scope>NUCLEOTIDE SEQUENCE [LARGE SCALE GENOMIC DNA]</scope>
    <source>
        <strain evidence="3">SL3-2-4</strain>
    </source>
</reference>
<dbReference type="AlphaFoldDB" id="A0A4D4JDI1"/>
<evidence type="ECO:0000313" key="2">
    <source>
        <dbReference type="EMBL" id="GDY31943.1"/>
    </source>
</evidence>
<accession>A0A4D4JDI1</accession>
<evidence type="ECO:0000313" key="3">
    <source>
        <dbReference type="Proteomes" id="UP000298860"/>
    </source>
</evidence>
<dbReference type="InterPro" id="IPR015330">
    <property type="entry name" value="DNA_primase/pol_bifunc_N"/>
</dbReference>
<comment type="caution">
    <text evidence="2">The sequence shown here is derived from an EMBL/GenBank/DDBJ whole genome shotgun (WGS) entry which is preliminary data.</text>
</comment>
<keyword evidence="3" id="KW-1185">Reference proteome</keyword>
<dbReference type="EMBL" id="BJFL01000019">
    <property type="protein sequence ID" value="GDY31943.1"/>
    <property type="molecule type" value="Genomic_DNA"/>
</dbReference>
<organism evidence="2 3">
    <name type="scientific">Gandjariella thermophila</name>
    <dbReference type="NCBI Taxonomy" id="1931992"/>
    <lineage>
        <taxon>Bacteria</taxon>
        <taxon>Bacillati</taxon>
        <taxon>Actinomycetota</taxon>
        <taxon>Actinomycetes</taxon>
        <taxon>Pseudonocardiales</taxon>
        <taxon>Pseudonocardiaceae</taxon>
        <taxon>Gandjariella</taxon>
    </lineage>
</organism>
<gene>
    <name evidence="2" type="ORF">GTS_35760</name>
</gene>
<dbReference type="RefSeq" id="WP_192909602.1">
    <property type="nucleotide sequence ID" value="NZ_BJFL01000019.1"/>
</dbReference>
<dbReference type="Pfam" id="PF09250">
    <property type="entry name" value="Prim-Pol"/>
    <property type="match status" value="1"/>
</dbReference>
<feature type="domain" description="DNA primase/polymerase bifunctional N-terminal" evidence="1">
    <location>
        <begin position="17"/>
        <end position="174"/>
    </location>
</feature>
<sequence length="196" mass="21880">MGLLSGWYRRWELRRSVLDYVGHGWPVVPATYYNGRRYVCVRADCAEDGPHPVWRAWRERATTDPATVRSWYRLCEFGVAVLTGARFDVLEVPEPWGERVQTLLATGGSAGPAAVYPERGRRLFWVARGLRLDDDLAAAGFRVRGEGGWALAPPSRTRGGPVRWTVPPERVSWRPAHLSAVREALDVAAARASTSP</sequence>
<dbReference type="SMART" id="SM00943">
    <property type="entry name" value="Prim-Pol"/>
    <property type="match status" value="1"/>
</dbReference>
<protein>
    <recommendedName>
        <fullName evidence="1">DNA primase/polymerase bifunctional N-terminal domain-containing protein</fullName>
    </recommendedName>
</protein>
<dbReference type="Proteomes" id="UP000298860">
    <property type="component" value="Unassembled WGS sequence"/>
</dbReference>
<name>A0A4D4JDI1_9PSEU</name>
<proteinExistence type="predicted"/>